<reference evidence="1" key="1">
    <citation type="journal article" date="2015" name="Nature">
        <title>Complex archaea that bridge the gap between prokaryotes and eukaryotes.</title>
        <authorList>
            <person name="Spang A."/>
            <person name="Saw J.H."/>
            <person name="Jorgensen S.L."/>
            <person name="Zaremba-Niedzwiedzka K."/>
            <person name="Martijn J."/>
            <person name="Lind A.E."/>
            <person name="van Eijk R."/>
            <person name="Schleper C."/>
            <person name="Guy L."/>
            <person name="Ettema T.J."/>
        </authorList>
    </citation>
    <scope>NUCLEOTIDE SEQUENCE</scope>
</reference>
<accession>A0A0F9I6J9</accession>
<gene>
    <name evidence="1" type="ORF">LCGC14_1618220</name>
</gene>
<sequence>MDMEYQCVHFELDQNPAVGDKIALVSHFQGSNEPLGKSAIMTVQEVKPWTWMGKQEKWSAYGTVTEMLTPGAIKYEEALTLAKARCEVVTGNFGGAGDWTPPVVI</sequence>
<protein>
    <submittedName>
        <fullName evidence="1">Uncharacterized protein</fullName>
    </submittedName>
</protein>
<proteinExistence type="predicted"/>
<evidence type="ECO:0000313" key="1">
    <source>
        <dbReference type="EMBL" id="KKM23137.1"/>
    </source>
</evidence>
<comment type="caution">
    <text evidence="1">The sequence shown here is derived from an EMBL/GenBank/DDBJ whole genome shotgun (WGS) entry which is preliminary data.</text>
</comment>
<dbReference type="EMBL" id="LAZR01013192">
    <property type="protein sequence ID" value="KKM23137.1"/>
    <property type="molecule type" value="Genomic_DNA"/>
</dbReference>
<organism evidence="1">
    <name type="scientific">marine sediment metagenome</name>
    <dbReference type="NCBI Taxonomy" id="412755"/>
    <lineage>
        <taxon>unclassified sequences</taxon>
        <taxon>metagenomes</taxon>
        <taxon>ecological metagenomes</taxon>
    </lineage>
</organism>
<name>A0A0F9I6J9_9ZZZZ</name>
<dbReference type="AlphaFoldDB" id="A0A0F9I6J9"/>